<reference evidence="4" key="1">
    <citation type="journal article" date="2019" name="Int. J. Syst. Evol. Microbiol.">
        <title>The Global Catalogue of Microorganisms (GCM) 10K type strain sequencing project: providing services to taxonomists for standard genome sequencing and annotation.</title>
        <authorList>
            <consortium name="The Broad Institute Genomics Platform"/>
            <consortium name="The Broad Institute Genome Sequencing Center for Infectious Disease"/>
            <person name="Wu L."/>
            <person name="Ma J."/>
        </authorList>
    </citation>
    <scope>NUCLEOTIDE SEQUENCE [LARGE SCALE GENOMIC DNA]</scope>
    <source>
        <strain evidence="4">JCM 17978</strain>
    </source>
</reference>
<evidence type="ECO:0000313" key="4">
    <source>
        <dbReference type="Proteomes" id="UP001596162"/>
    </source>
</evidence>
<dbReference type="InterPro" id="IPR003959">
    <property type="entry name" value="ATPase_AAA_core"/>
</dbReference>
<protein>
    <submittedName>
        <fullName evidence="3">AAA family ATPase</fullName>
    </submittedName>
</protein>
<dbReference type="PANTHER" id="PTHR43581:SF4">
    <property type="entry name" value="ATP_GTP PHOSPHATASE"/>
    <property type="match status" value="1"/>
</dbReference>
<feature type="coiled-coil region" evidence="1">
    <location>
        <begin position="60"/>
        <end position="117"/>
    </location>
</feature>
<dbReference type="Gene3D" id="3.40.50.300">
    <property type="entry name" value="P-loop containing nucleotide triphosphate hydrolases"/>
    <property type="match status" value="1"/>
</dbReference>
<dbReference type="Pfam" id="PF13489">
    <property type="entry name" value="Methyltransf_23"/>
    <property type="match status" value="1"/>
</dbReference>
<dbReference type="RefSeq" id="WP_376862195.1">
    <property type="nucleotide sequence ID" value="NZ_JBHSLA010000008.1"/>
</dbReference>
<accession>A0ABW0C8N8</accession>
<dbReference type="Gene3D" id="3.40.50.150">
    <property type="entry name" value="Vaccinia Virus protein VP39"/>
    <property type="match status" value="1"/>
</dbReference>
<evidence type="ECO:0000313" key="3">
    <source>
        <dbReference type="EMBL" id="MFC5196602.1"/>
    </source>
</evidence>
<dbReference type="InterPro" id="IPR027417">
    <property type="entry name" value="P-loop_NTPase"/>
</dbReference>
<proteinExistence type="predicted"/>
<dbReference type="SUPFAM" id="SSF53335">
    <property type="entry name" value="S-adenosyl-L-methionine-dependent methyltransferases"/>
    <property type="match status" value="1"/>
</dbReference>
<sequence length="641" mass="73226">MRITKIDIPKSQDSNDGLESIKMDRLNKIVLIAGKNGAGKTRILNKIFNTFSLKPKESQVNQETKNLEIYKKQIPAYEQAIVGAEEQIKSMTEPAQITSLERDIANYKKQITDHQAYISNSEKVTNWNLIETSNKSENYSFVRFVPKSLDLKDCNTFPKSQIISYASTVDKVGVNSLPQGTYAKIQVIQDRWFNSTHQFSDTSEEEKEVAVQDYNRLKDIIKIFLNTEVTRTINDEATLFGFPMGQSNLSDGQKILLQFCLAIYSQQSSLSDLILVLDEPENHLHPSVIIETIERINNCVSNGQVWIATHSIPLLAHFEPSMLWYVDNNKISHAGKIPEKVLHSLLGNEEEVARLQDFISLPAQYATSRYAFESLFEPKAVLTGTNDTQSLQIRTDLLSLANDSKLRILDYGAGKGRLISNITDLDRENQIKLLDSIEYIAFDKYPDDKEYCESSLIKAYGNCEKRYYNDFNNLFSNYDKNSFDVIIMCNVLHEIDPKDWLSLFQEDGNISNCLKENGILLLVEDHQIPIGEKAYQKGFLVLDTPQLKDLFKITEKDSDFTFTDKRGDGRLKAHQIPKRCLIQIDEQTRLKAISSMSETAKEKILGIREMDKNFKNGKLHGFWTQQFANAQLNLSELTTKR</sequence>
<gene>
    <name evidence="3" type="ORF">ACFPH8_14765</name>
</gene>
<dbReference type="Pfam" id="PF13304">
    <property type="entry name" value="AAA_21"/>
    <property type="match status" value="1"/>
</dbReference>
<dbReference type="InterPro" id="IPR051396">
    <property type="entry name" value="Bact_Antivir_Def_Nuclease"/>
</dbReference>
<dbReference type="EMBL" id="JBHSLA010000008">
    <property type="protein sequence ID" value="MFC5196602.1"/>
    <property type="molecule type" value="Genomic_DNA"/>
</dbReference>
<feature type="domain" description="ATPase AAA-type core" evidence="2">
    <location>
        <begin position="240"/>
        <end position="315"/>
    </location>
</feature>
<dbReference type="PANTHER" id="PTHR43581">
    <property type="entry name" value="ATP/GTP PHOSPHATASE"/>
    <property type="match status" value="1"/>
</dbReference>
<evidence type="ECO:0000259" key="2">
    <source>
        <dbReference type="Pfam" id="PF13304"/>
    </source>
</evidence>
<dbReference type="SUPFAM" id="SSF52540">
    <property type="entry name" value="P-loop containing nucleoside triphosphate hydrolases"/>
    <property type="match status" value="1"/>
</dbReference>
<organism evidence="3 4">
    <name type="scientific">Bizionia hallyeonensis</name>
    <dbReference type="NCBI Taxonomy" id="1123757"/>
    <lineage>
        <taxon>Bacteria</taxon>
        <taxon>Pseudomonadati</taxon>
        <taxon>Bacteroidota</taxon>
        <taxon>Flavobacteriia</taxon>
        <taxon>Flavobacteriales</taxon>
        <taxon>Flavobacteriaceae</taxon>
        <taxon>Bizionia</taxon>
    </lineage>
</organism>
<keyword evidence="4" id="KW-1185">Reference proteome</keyword>
<name>A0ABW0C8N8_9FLAO</name>
<comment type="caution">
    <text evidence="3">The sequence shown here is derived from an EMBL/GenBank/DDBJ whole genome shotgun (WGS) entry which is preliminary data.</text>
</comment>
<dbReference type="Proteomes" id="UP001596162">
    <property type="component" value="Unassembled WGS sequence"/>
</dbReference>
<evidence type="ECO:0000256" key="1">
    <source>
        <dbReference type="SAM" id="Coils"/>
    </source>
</evidence>
<dbReference type="InterPro" id="IPR029063">
    <property type="entry name" value="SAM-dependent_MTases_sf"/>
</dbReference>
<dbReference type="CDD" id="cd02440">
    <property type="entry name" value="AdoMet_MTases"/>
    <property type="match status" value="1"/>
</dbReference>
<keyword evidence="1" id="KW-0175">Coiled coil</keyword>